<keyword evidence="2" id="KW-1185">Reference proteome</keyword>
<evidence type="ECO:0000313" key="2">
    <source>
        <dbReference type="Proteomes" id="UP000181790"/>
    </source>
</evidence>
<dbReference type="EMBL" id="MORL01000006">
    <property type="protein sequence ID" value="OIN58638.1"/>
    <property type="molecule type" value="Genomic_DNA"/>
</dbReference>
<gene>
    <name evidence="1" type="ORF">BLX24_13810</name>
</gene>
<dbReference type="RefSeq" id="WP_071503745.1">
    <property type="nucleotide sequence ID" value="NZ_MORL01000006.1"/>
</dbReference>
<proteinExistence type="predicted"/>
<sequence>MTANEDQSFFDMLPDDPLKLKELLHEQAALNGILQARCDYLLNVIRDLHKERKVLRRFVLPEN</sequence>
<dbReference type="AlphaFoldDB" id="A0A1S2VLG4"/>
<name>A0A1S2VLG4_9BACT</name>
<comment type="caution">
    <text evidence="1">The sequence shown here is derived from an EMBL/GenBank/DDBJ whole genome shotgun (WGS) entry which is preliminary data.</text>
</comment>
<protein>
    <submittedName>
        <fullName evidence="1">Uncharacterized protein</fullName>
    </submittedName>
</protein>
<organism evidence="1 2">
    <name type="scientific">Arsenicibacter rosenii</name>
    <dbReference type="NCBI Taxonomy" id="1750698"/>
    <lineage>
        <taxon>Bacteria</taxon>
        <taxon>Pseudomonadati</taxon>
        <taxon>Bacteroidota</taxon>
        <taxon>Cytophagia</taxon>
        <taxon>Cytophagales</taxon>
        <taxon>Spirosomataceae</taxon>
        <taxon>Arsenicibacter</taxon>
    </lineage>
</organism>
<accession>A0A1S2VLG4</accession>
<reference evidence="1 2" key="1">
    <citation type="submission" date="2016-10" db="EMBL/GenBank/DDBJ databases">
        <title>Arsenicibacter rosenii gen. nov., sp. nov., an efficient arsenic-methylating bacterium isolated from an arsenic-contaminated paddy soil.</title>
        <authorList>
            <person name="Huang K."/>
        </authorList>
    </citation>
    <scope>NUCLEOTIDE SEQUENCE [LARGE SCALE GENOMIC DNA]</scope>
    <source>
        <strain evidence="1 2">SM-1</strain>
    </source>
</reference>
<evidence type="ECO:0000313" key="1">
    <source>
        <dbReference type="EMBL" id="OIN58638.1"/>
    </source>
</evidence>
<dbReference type="Proteomes" id="UP000181790">
    <property type="component" value="Unassembled WGS sequence"/>
</dbReference>